<dbReference type="PANTHER" id="PTHR45636:SF50">
    <property type="entry name" value="EYEGONE, ISOFORM A-RELATED"/>
    <property type="match status" value="1"/>
</dbReference>
<dbReference type="GO" id="GO:0005634">
    <property type="term" value="C:nucleus"/>
    <property type="evidence" value="ECO:0007669"/>
    <property type="project" value="UniProtKB-SubCell"/>
</dbReference>
<dbReference type="PROSITE" id="PS51057">
    <property type="entry name" value="PAIRED_2"/>
    <property type="match status" value="1"/>
</dbReference>
<dbReference type="HOGENOM" id="CLU_1054728_0_0_1"/>
<keyword evidence="7" id="KW-0539">Nucleus</keyword>
<keyword evidence="2" id="KW-0217">Developmental protein</keyword>
<evidence type="ECO:0000256" key="6">
    <source>
        <dbReference type="ARBA" id="ARBA00023163"/>
    </source>
</evidence>
<proteinExistence type="predicted"/>
<evidence type="ECO:0000313" key="9">
    <source>
        <dbReference type="EMBL" id="ENN78842.1"/>
    </source>
</evidence>
<feature type="non-terminal residue" evidence="9">
    <location>
        <position position="1"/>
    </location>
</feature>
<dbReference type="InterPro" id="IPR036388">
    <property type="entry name" value="WH-like_DNA-bd_sf"/>
</dbReference>
<evidence type="ECO:0000256" key="7">
    <source>
        <dbReference type="ARBA" id="ARBA00023242"/>
    </source>
</evidence>
<evidence type="ECO:0000256" key="4">
    <source>
        <dbReference type="ARBA" id="ARBA00023015"/>
    </source>
</evidence>
<accession>N6UJJ7</accession>
<dbReference type="InterPro" id="IPR001523">
    <property type="entry name" value="Paired_dom"/>
</dbReference>
<protein>
    <submittedName>
        <fullName evidence="9">Uncharacterized protein</fullName>
    </submittedName>
</protein>
<keyword evidence="6" id="KW-0804">Transcription</keyword>
<comment type="subcellular location">
    <subcellularLocation>
        <location evidence="1">Nucleus</location>
    </subcellularLocation>
</comment>
<gene>
    <name evidence="9" type="ORF">YQE_04703</name>
</gene>
<name>N6UJJ7_DENPD</name>
<keyword evidence="4" id="KW-0805">Transcription regulation</keyword>
<dbReference type="Pfam" id="PF00292">
    <property type="entry name" value="PAX"/>
    <property type="match status" value="1"/>
</dbReference>
<dbReference type="EMBL" id="KB740823">
    <property type="protein sequence ID" value="ENN78842.1"/>
    <property type="molecule type" value="Genomic_DNA"/>
</dbReference>
<dbReference type="Gene3D" id="1.10.10.10">
    <property type="entry name" value="Winged helix-like DNA-binding domain superfamily/Winged helix DNA-binding domain"/>
    <property type="match status" value="1"/>
</dbReference>
<dbReference type="PANTHER" id="PTHR45636">
    <property type="entry name" value="PAIRED BOX PROTEIN PAX-6-RELATED-RELATED"/>
    <property type="match status" value="1"/>
</dbReference>
<dbReference type="SMART" id="SM00351">
    <property type="entry name" value="PAX"/>
    <property type="match status" value="1"/>
</dbReference>
<keyword evidence="3" id="KW-0563">Paired box</keyword>
<dbReference type="GO" id="GO:0000978">
    <property type="term" value="F:RNA polymerase II cis-regulatory region sequence-specific DNA binding"/>
    <property type="evidence" value="ECO:0007669"/>
    <property type="project" value="TreeGrafter"/>
</dbReference>
<dbReference type="AlphaFoldDB" id="N6UJJ7"/>
<evidence type="ECO:0000256" key="2">
    <source>
        <dbReference type="ARBA" id="ARBA00022473"/>
    </source>
</evidence>
<keyword evidence="5" id="KW-0238">DNA-binding</keyword>
<evidence type="ECO:0000256" key="8">
    <source>
        <dbReference type="SAM" id="MobiDB-lite"/>
    </source>
</evidence>
<dbReference type="InterPro" id="IPR043565">
    <property type="entry name" value="PAX_fam"/>
</dbReference>
<dbReference type="InterPro" id="IPR009057">
    <property type="entry name" value="Homeodomain-like_sf"/>
</dbReference>
<dbReference type="SUPFAM" id="SSF46689">
    <property type="entry name" value="Homeodomain-like"/>
    <property type="match status" value="2"/>
</dbReference>
<feature type="compositionally biased region" description="Acidic residues" evidence="8">
    <location>
        <begin position="213"/>
        <end position="231"/>
    </location>
</feature>
<feature type="region of interest" description="Disordered" evidence="8">
    <location>
        <begin position="213"/>
        <end position="264"/>
    </location>
</feature>
<organism evidence="9">
    <name type="scientific">Dendroctonus ponderosae</name>
    <name type="common">Mountain pine beetle</name>
    <dbReference type="NCBI Taxonomy" id="77166"/>
    <lineage>
        <taxon>Eukaryota</taxon>
        <taxon>Metazoa</taxon>
        <taxon>Ecdysozoa</taxon>
        <taxon>Arthropoda</taxon>
        <taxon>Hexapoda</taxon>
        <taxon>Insecta</taxon>
        <taxon>Pterygota</taxon>
        <taxon>Neoptera</taxon>
        <taxon>Endopterygota</taxon>
        <taxon>Coleoptera</taxon>
        <taxon>Polyphaga</taxon>
        <taxon>Cucujiformia</taxon>
        <taxon>Curculionidae</taxon>
        <taxon>Scolytinae</taxon>
        <taxon>Dendroctonus</taxon>
    </lineage>
</organism>
<evidence type="ECO:0000256" key="3">
    <source>
        <dbReference type="ARBA" id="ARBA00022724"/>
    </source>
</evidence>
<dbReference type="OrthoDB" id="3225452at2759"/>
<sequence>MSADTGTLRPPGLIGGSKPKVATPAVVSKIEQYKRENPTIFAWEIRERLISEENQSINYDKATNLPYKINSGVIVAGVCTNATAPSVSSINRILRNRAAERAAAEFARAAGYGLYHPHPYAAAAAFPWHSPLWPNGALGMQPPGAGNPTVMTGSPSSSSSPHHDHNLLNSPPGGMDKDDSSLDSSEQPKFSAFKALVPNALLTQENLRRMQEYESDFDEEINVNDESDLEDERGKRSRSSSPVDVVETSPREGQPLQLTMHDRD</sequence>
<evidence type="ECO:0000256" key="5">
    <source>
        <dbReference type="ARBA" id="ARBA00023125"/>
    </source>
</evidence>
<reference evidence="9" key="1">
    <citation type="journal article" date="2013" name="Genome Biol.">
        <title>Draft genome of the mountain pine beetle, Dendroctonus ponderosae Hopkins, a major forest pest.</title>
        <authorList>
            <person name="Keeling C.I."/>
            <person name="Yuen M.M."/>
            <person name="Liao N.Y."/>
            <person name="Docking T.R."/>
            <person name="Chan S.K."/>
            <person name="Taylor G.A."/>
            <person name="Palmquist D.L."/>
            <person name="Jackman S.D."/>
            <person name="Nguyen A."/>
            <person name="Li M."/>
            <person name="Henderson H."/>
            <person name="Janes J.K."/>
            <person name="Zhao Y."/>
            <person name="Pandoh P."/>
            <person name="Moore R."/>
            <person name="Sperling F.A."/>
            <person name="Huber D.P."/>
            <person name="Birol I."/>
            <person name="Jones S.J."/>
            <person name="Bohlmann J."/>
        </authorList>
    </citation>
    <scope>NUCLEOTIDE SEQUENCE</scope>
</reference>
<dbReference type="GO" id="GO:0000981">
    <property type="term" value="F:DNA-binding transcription factor activity, RNA polymerase II-specific"/>
    <property type="evidence" value="ECO:0007669"/>
    <property type="project" value="TreeGrafter"/>
</dbReference>
<evidence type="ECO:0000256" key="1">
    <source>
        <dbReference type="ARBA" id="ARBA00004123"/>
    </source>
</evidence>
<feature type="region of interest" description="Disordered" evidence="8">
    <location>
        <begin position="139"/>
        <end position="187"/>
    </location>
</feature>